<accession>B6W3E1</accession>
<dbReference type="Proteomes" id="UP000004849">
    <property type="component" value="Unassembled WGS sequence"/>
</dbReference>
<name>B6W3E1_9BACT</name>
<organism evidence="1 2">
    <name type="scientific">Phocaeicola dorei DSM 17855</name>
    <dbReference type="NCBI Taxonomy" id="483217"/>
    <lineage>
        <taxon>Bacteria</taxon>
        <taxon>Pseudomonadati</taxon>
        <taxon>Bacteroidota</taxon>
        <taxon>Bacteroidia</taxon>
        <taxon>Bacteroidales</taxon>
        <taxon>Bacteroidaceae</taxon>
        <taxon>Phocaeicola</taxon>
    </lineage>
</organism>
<reference evidence="1 2" key="2">
    <citation type="submission" date="2008-10" db="EMBL/GenBank/DDBJ databases">
        <authorList>
            <person name="Fulton L."/>
            <person name="Clifton S."/>
            <person name="Fulton B."/>
            <person name="Xu J."/>
            <person name="Minx P."/>
            <person name="Pepin K.H."/>
            <person name="Johnson M."/>
            <person name="Thiruvilangam P."/>
            <person name="Bhonagiri V."/>
            <person name="Nash W.E."/>
            <person name="Mardis E.R."/>
            <person name="Wilson R.K."/>
        </authorList>
    </citation>
    <scope>NUCLEOTIDE SEQUENCE [LARGE SCALE GENOMIC DNA]</scope>
    <source>
        <strain evidence="1 2">DSM 17855</strain>
    </source>
</reference>
<sequence>MNNLPFPRKRVFFTHNLSLCLFLRLVGAENIPPQAERSRKEGRERNG</sequence>
<dbReference type="EMBL" id="ABWZ01000075">
    <property type="protein sequence ID" value="EEB23381.1"/>
    <property type="molecule type" value="Genomic_DNA"/>
</dbReference>
<evidence type="ECO:0000313" key="1">
    <source>
        <dbReference type="EMBL" id="EEB23381.1"/>
    </source>
</evidence>
<evidence type="ECO:0000313" key="2">
    <source>
        <dbReference type="Proteomes" id="UP000004849"/>
    </source>
</evidence>
<protein>
    <submittedName>
        <fullName evidence="1">Uncharacterized protein</fullName>
    </submittedName>
</protein>
<dbReference type="AlphaFoldDB" id="B6W3E1"/>
<dbReference type="HOGENOM" id="CLU_3164558_0_0_10"/>
<reference evidence="1 2" key="1">
    <citation type="submission" date="2008-10" db="EMBL/GenBank/DDBJ databases">
        <title>Draft genome sequence of Bacteroides dorei (DSM 17855).</title>
        <authorList>
            <person name="Sudarsanam P."/>
            <person name="Ley R."/>
            <person name="Guruge J."/>
            <person name="Turnbaugh P.J."/>
            <person name="Mahowald M."/>
            <person name="Liep D."/>
            <person name="Gordon J."/>
        </authorList>
    </citation>
    <scope>NUCLEOTIDE SEQUENCE [LARGE SCALE GENOMIC DNA]</scope>
    <source>
        <strain evidence="1 2">DSM 17855</strain>
    </source>
</reference>
<gene>
    <name evidence="1" type="ORF">BACDOR_03832</name>
</gene>
<proteinExistence type="predicted"/>